<gene>
    <name evidence="1" type="ORF">EYF80_061215</name>
</gene>
<reference evidence="1 2" key="1">
    <citation type="submission" date="2019-03" db="EMBL/GenBank/DDBJ databases">
        <title>First draft genome of Liparis tanakae, snailfish: a comprehensive survey of snailfish specific genes.</title>
        <authorList>
            <person name="Kim W."/>
            <person name="Song I."/>
            <person name="Jeong J.-H."/>
            <person name="Kim D."/>
            <person name="Kim S."/>
            <person name="Ryu S."/>
            <person name="Song J.Y."/>
            <person name="Lee S.K."/>
        </authorList>
    </citation>
    <scope>NUCLEOTIDE SEQUENCE [LARGE SCALE GENOMIC DNA]</scope>
    <source>
        <tissue evidence="1">Muscle</tissue>
    </source>
</reference>
<dbReference type="AlphaFoldDB" id="A0A4Z2EIQ2"/>
<evidence type="ECO:0000313" key="2">
    <source>
        <dbReference type="Proteomes" id="UP000314294"/>
    </source>
</evidence>
<proteinExistence type="predicted"/>
<accession>A0A4Z2EIQ2</accession>
<name>A0A4Z2EIQ2_9TELE</name>
<protein>
    <submittedName>
        <fullName evidence="1">Uncharacterized protein</fullName>
    </submittedName>
</protein>
<dbReference type="Proteomes" id="UP000314294">
    <property type="component" value="Unassembled WGS sequence"/>
</dbReference>
<keyword evidence="2" id="KW-1185">Reference proteome</keyword>
<organism evidence="1 2">
    <name type="scientific">Liparis tanakae</name>
    <name type="common">Tanaka's snailfish</name>
    <dbReference type="NCBI Taxonomy" id="230148"/>
    <lineage>
        <taxon>Eukaryota</taxon>
        <taxon>Metazoa</taxon>
        <taxon>Chordata</taxon>
        <taxon>Craniata</taxon>
        <taxon>Vertebrata</taxon>
        <taxon>Euteleostomi</taxon>
        <taxon>Actinopterygii</taxon>
        <taxon>Neopterygii</taxon>
        <taxon>Teleostei</taxon>
        <taxon>Neoteleostei</taxon>
        <taxon>Acanthomorphata</taxon>
        <taxon>Eupercaria</taxon>
        <taxon>Perciformes</taxon>
        <taxon>Cottioidei</taxon>
        <taxon>Cottales</taxon>
        <taxon>Liparidae</taxon>
        <taxon>Liparis</taxon>
    </lineage>
</organism>
<dbReference type="EMBL" id="SRLO01006649">
    <property type="protein sequence ID" value="TNN28635.1"/>
    <property type="molecule type" value="Genomic_DNA"/>
</dbReference>
<sequence length="110" mass="11981">MAMPSMARSLGKLSAWLDSPWLDSRTRAPATPLNSPEERDDQLDQLGARDHLLVEDVKTPQEVVVRLGAPESLLHLGRHAVVNDTDLLEEHGFGAGAVFAHFGHAVVLPQ</sequence>
<evidence type="ECO:0000313" key="1">
    <source>
        <dbReference type="EMBL" id="TNN28635.1"/>
    </source>
</evidence>
<comment type="caution">
    <text evidence="1">The sequence shown here is derived from an EMBL/GenBank/DDBJ whole genome shotgun (WGS) entry which is preliminary data.</text>
</comment>